<name>A0ACC0JQV4_CHOFU</name>
<dbReference type="EMBL" id="CM046108">
    <property type="protein sequence ID" value="KAI8426429.1"/>
    <property type="molecule type" value="Genomic_DNA"/>
</dbReference>
<keyword evidence="2" id="KW-1185">Reference proteome</keyword>
<comment type="caution">
    <text evidence="1">The sequence shown here is derived from an EMBL/GenBank/DDBJ whole genome shotgun (WGS) entry which is preliminary data.</text>
</comment>
<evidence type="ECO:0000313" key="2">
    <source>
        <dbReference type="Proteomes" id="UP001064048"/>
    </source>
</evidence>
<protein>
    <submittedName>
        <fullName evidence="1">Uncharacterized protein</fullName>
    </submittedName>
</protein>
<evidence type="ECO:0000313" key="1">
    <source>
        <dbReference type="EMBL" id="KAI8426429.1"/>
    </source>
</evidence>
<proteinExistence type="predicted"/>
<sequence>MEEEKLIRKKKKALNGSNRRALAEACNDLATFYYKHNRYSDALDEYRTEANICKELGLRMEWATCNRMMGEMYMLMAEFDKALKFEERHLAVAKELKNLVEEQRAMATLGRIYLLQGQSSTGSESTSSLKAAEKAFMKSLVLCESLNGKINKHELMDMRARLLLNIGVVQEHLGYLEKAVDCINKAVTICSNQDLYDILHQCYITEALLYSNKHKDYTKALSCLNKALEVAKRLEDKARKMCETLSSKADILCKMSDYQSAKQVLLKAWKVKTPDEEEAELIETNLKVVAAMCYTEDLLISTDPSDHIAFKKLYEKLGDGACHVHNYAGAVEYYLKMLDQAELAGECGKMLIPIYVSLYQTYKDMGSYNEALYYYEKEYELIKDVPKEAFSTLYNIAETLFLAKKPYDQIEKACLDARNAAKEWNKRKYEIRILKTLLKYQEEYYELDKMEETQNELRALGYDNFDNLDNSEDEQSSAGGDEDTTHIGDDVCLEDLTDLSDDNEEDITETTRETRRRGKGFAIKKNMKGETQLHVACISGNKLLVERLIAKGHPVNIRDNAGWLPLHEACIHGHLEIANILINSGANINDRGGSNCDGITPLHDAASNGHLEVVQLLLNKGAIPSLKNDLGETPLNILQKWRTKTILTKEEEVLYKNICNKIHSLIDKTNAGEVLNRSKSKTPVKPTRNETPPSTSKMTSKIRELHSPVFKKRNVIDDDSDDEMNLSQNPRNQIAFPSDDSNSNDSSDDCKTTNNKEVSGVNEYRNVISALRNRVANDSPEVDVKKSKPRSALLDANEVDDDWLEDDMGVNKNKKRKLSDPLTVVVAKKPSYDSVKDSIDSINKITEPLIDSNFNTHKSNDKQKKRTSDVIDVSTNSSDSDNFQRNENICPGFKDNRNASRELDDSKLKDSRESMRRRWKRQSTLLKAGFQRNREDCDQSSNSGSECEFTTRSVKRLTPTGTFSRKSSGENFSNFSPRKQNEGFNIMQNMNPSVMQPLNVIQPINIVQSSKNGRPMQTQILPPAAVKVQVEDKVLLISLKLDMINKLTISWLVDEVKTRYYKLTGVRPVFSLMTSDGAILSEDDPLSLVLSSPELKTCITNWKASPAEERYLECCEALSIPIDVSNNVLKLPMVSCLLSSLNPNILMELDLDNIGVEGQVVGCTSSLMDTAKELKIRRLSLSNCKLVDGQFMRLYRSLGRARNLQSVFLKNNLLTFITLKKLLQRQPPVPKINLEGCKDIFKYSPDSDFHVWLPAIDFGREIARKRKEFEYRVQRRVKQKDDYVHYIAYELTLLEDIALRRKNNNLHGKKKELEYAIAKRLNKVFKQFIYRFQNDLEIYFQYIKFCRSVGFDYAVSAIIGQMLQEKHIKRADVVWKNGAKAIDDVSFLFKICDYALRFDNTESIADEIKREIWAHNDNKANFHWSEIEEFVDEDEDLKYPKIMSYFIAVYTEALQRILEFALIRIPEAPSVWKEKLLLSKGNEDEILTTLKKATKALNQDDAMNIWNTALDVIDEKETLMKLHKQFQNCESTILLAVKPKLLQKMYDYNGLKAARILYEELTKTPPLQKDVQTAMIKIEKSQDKPNAKQIRKCYEYLALHHGQENVDVWMDYMNFEMKFGNAQLSPAIYRRAVASLKKDLVDDFIKAQTLAKIK</sequence>
<accession>A0ACC0JQV4</accession>
<reference evidence="1 2" key="1">
    <citation type="journal article" date="2022" name="Genome Biol. Evol.">
        <title>The Spruce Budworm Genome: Reconstructing the Evolutionary History of Antifreeze Proteins.</title>
        <authorList>
            <person name="Beliveau C."/>
            <person name="Gagne P."/>
            <person name="Picq S."/>
            <person name="Vernygora O."/>
            <person name="Keeling C.I."/>
            <person name="Pinkney K."/>
            <person name="Doucet D."/>
            <person name="Wen F."/>
            <person name="Johnston J.S."/>
            <person name="Maaroufi H."/>
            <person name="Boyle B."/>
            <person name="Laroche J."/>
            <person name="Dewar K."/>
            <person name="Juretic N."/>
            <person name="Blackburn G."/>
            <person name="Nisole A."/>
            <person name="Brunet B."/>
            <person name="Brandao M."/>
            <person name="Lumley L."/>
            <person name="Duan J."/>
            <person name="Quan G."/>
            <person name="Lucarotti C.J."/>
            <person name="Roe A.D."/>
            <person name="Sperling F.A.H."/>
            <person name="Levesque R.C."/>
            <person name="Cusson M."/>
        </authorList>
    </citation>
    <scope>NUCLEOTIDE SEQUENCE [LARGE SCALE GENOMIC DNA]</scope>
    <source>
        <strain evidence="1">Glfc:IPQL:Cfum</strain>
    </source>
</reference>
<gene>
    <name evidence="1" type="ORF">MSG28_005269</name>
</gene>
<dbReference type="Proteomes" id="UP001064048">
    <property type="component" value="Chromosome 8"/>
</dbReference>
<organism evidence="1 2">
    <name type="scientific">Choristoneura fumiferana</name>
    <name type="common">Spruce budworm moth</name>
    <name type="synonym">Archips fumiferana</name>
    <dbReference type="NCBI Taxonomy" id="7141"/>
    <lineage>
        <taxon>Eukaryota</taxon>
        <taxon>Metazoa</taxon>
        <taxon>Ecdysozoa</taxon>
        <taxon>Arthropoda</taxon>
        <taxon>Hexapoda</taxon>
        <taxon>Insecta</taxon>
        <taxon>Pterygota</taxon>
        <taxon>Neoptera</taxon>
        <taxon>Endopterygota</taxon>
        <taxon>Lepidoptera</taxon>
        <taxon>Glossata</taxon>
        <taxon>Ditrysia</taxon>
        <taxon>Tortricoidea</taxon>
        <taxon>Tortricidae</taxon>
        <taxon>Tortricinae</taxon>
        <taxon>Choristoneura</taxon>
    </lineage>
</organism>